<gene>
    <name evidence="1" type="ORF">NCTC12151_02772</name>
</gene>
<keyword evidence="2" id="KW-1185">Reference proteome</keyword>
<evidence type="ECO:0000313" key="1">
    <source>
        <dbReference type="EMBL" id="SQI42879.1"/>
    </source>
</evidence>
<dbReference type="AlphaFoldDB" id="A0A2X4UWS4"/>
<sequence>MAEVYHNHSALRFFHGVFHTGSLCITDPLAHLLQD</sequence>
<proteinExistence type="predicted"/>
<protein>
    <submittedName>
        <fullName evidence="1">Uncharacterized protein</fullName>
    </submittedName>
</protein>
<organism evidence="1 2">
    <name type="scientific">Leminorella richardii</name>
    <dbReference type="NCBI Taxonomy" id="158841"/>
    <lineage>
        <taxon>Bacteria</taxon>
        <taxon>Pseudomonadati</taxon>
        <taxon>Pseudomonadota</taxon>
        <taxon>Gammaproteobacteria</taxon>
        <taxon>Enterobacterales</taxon>
        <taxon>Budviciaceae</taxon>
        <taxon>Leminorella</taxon>
    </lineage>
</organism>
<dbReference type="KEGG" id="lri:NCTC12151_02772"/>
<dbReference type="Proteomes" id="UP000249005">
    <property type="component" value="Chromosome 1"/>
</dbReference>
<reference evidence="1 2" key="1">
    <citation type="submission" date="2018-06" db="EMBL/GenBank/DDBJ databases">
        <authorList>
            <consortium name="Pathogen Informatics"/>
            <person name="Doyle S."/>
        </authorList>
    </citation>
    <scope>NUCLEOTIDE SEQUENCE [LARGE SCALE GENOMIC DNA]</scope>
    <source>
        <strain evidence="1 2">NCTC12151</strain>
    </source>
</reference>
<evidence type="ECO:0000313" key="2">
    <source>
        <dbReference type="Proteomes" id="UP000249005"/>
    </source>
</evidence>
<accession>A0A2X4UWS4</accession>
<name>A0A2X4UWS4_9GAMM</name>
<dbReference type="EMBL" id="LS483470">
    <property type="protein sequence ID" value="SQI42879.1"/>
    <property type="molecule type" value="Genomic_DNA"/>
</dbReference>